<dbReference type="RefSeq" id="WP_094862933.1">
    <property type="nucleotide sequence ID" value="NZ_NKYE01000006.1"/>
</dbReference>
<comment type="caution">
    <text evidence="1">The sequence shown here is derived from an EMBL/GenBank/DDBJ whole genome shotgun (WGS) entry which is preliminary data.</text>
</comment>
<organism evidence="1 2">
    <name type="scientific">Amycolatopsis antarctica</name>
    <dbReference type="NCBI Taxonomy" id="1854586"/>
    <lineage>
        <taxon>Bacteria</taxon>
        <taxon>Bacillati</taxon>
        <taxon>Actinomycetota</taxon>
        <taxon>Actinomycetes</taxon>
        <taxon>Pseudonocardiales</taxon>
        <taxon>Pseudonocardiaceae</taxon>
        <taxon>Amycolatopsis</taxon>
    </lineage>
</organism>
<dbReference type="Proteomes" id="UP000242444">
    <property type="component" value="Unassembled WGS sequence"/>
</dbReference>
<sequence length="70" mass="7647">MDAGRQGADRDRPPGLLQEQLCELSPVHRRQVVDGATHDGPVMRREHAAEVDGIEWVRAHSAEPAPTTGI</sequence>
<dbReference type="AlphaFoldDB" id="A0A263D6N3"/>
<evidence type="ECO:0000313" key="1">
    <source>
        <dbReference type="EMBL" id="OZM73075.1"/>
    </source>
</evidence>
<evidence type="ECO:0000313" key="2">
    <source>
        <dbReference type="Proteomes" id="UP000242444"/>
    </source>
</evidence>
<keyword evidence="2" id="KW-1185">Reference proteome</keyword>
<name>A0A263D6N3_9PSEU</name>
<gene>
    <name evidence="1" type="ORF">CFN78_12730</name>
</gene>
<reference evidence="1 2" key="1">
    <citation type="submission" date="2017-07" db="EMBL/GenBank/DDBJ databases">
        <title>Amycolatopsis antarcticus sp. nov., isolated from the surface of an Antarcticus brown macroalga.</title>
        <authorList>
            <person name="Wang J."/>
            <person name="Leiva S."/>
            <person name="Huang J."/>
            <person name="Huang Y."/>
        </authorList>
    </citation>
    <scope>NUCLEOTIDE SEQUENCE [LARGE SCALE GENOMIC DNA]</scope>
    <source>
        <strain evidence="1 2">AU-G6</strain>
    </source>
</reference>
<proteinExistence type="predicted"/>
<dbReference type="InParanoid" id="A0A263D6N3"/>
<accession>A0A263D6N3</accession>
<protein>
    <submittedName>
        <fullName evidence="1">Uncharacterized protein</fullName>
    </submittedName>
</protein>
<dbReference type="EMBL" id="NKYE01000006">
    <property type="protein sequence ID" value="OZM73075.1"/>
    <property type="molecule type" value="Genomic_DNA"/>
</dbReference>